<dbReference type="EMBL" id="JARJLG010000036">
    <property type="protein sequence ID" value="KAJ7765077.1"/>
    <property type="molecule type" value="Genomic_DNA"/>
</dbReference>
<evidence type="ECO:0000313" key="1">
    <source>
        <dbReference type="EMBL" id="KAJ7765077.1"/>
    </source>
</evidence>
<keyword evidence="2" id="KW-1185">Reference proteome</keyword>
<reference evidence="1" key="1">
    <citation type="submission" date="2023-03" db="EMBL/GenBank/DDBJ databases">
        <title>Massive genome expansion in bonnet fungi (Mycena s.s.) driven by repeated elements and novel gene families across ecological guilds.</title>
        <authorList>
            <consortium name="Lawrence Berkeley National Laboratory"/>
            <person name="Harder C.B."/>
            <person name="Miyauchi S."/>
            <person name="Viragh M."/>
            <person name="Kuo A."/>
            <person name="Thoen E."/>
            <person name="Andreopoulos B."/>
            <person name="Lu D."/>
            <person name="Skrede I."/>
            <person name="Drula E."/>
            <person name="Henrissat B."/>
            <person name="Morin E."/>
            <person name="Kohler A."/>
            <person name="Barry K."/>
            <person name="LaButti K."/>
            <person name="Morin E."/>
            <person name="Salamov A."/>
            <person name="Lipzen A."/>
            <person name="Mereny Z."/>
            <person name="Hegedus B."/>
            <person name="Baldrian P."/>
            <person name="Stursova M."/>
            <person name="Weitz H."/>
            <person name="Taylor A."/>
            <person name="Grigoriev I.V."/>
            <person name="Nagy L.G."/>
            <person name="Martin F."/>
            <person name="Kauserud H."/>
        </authorList>
    </citation>
    <scope>NUCLEOTIDE SEQUENCE</scope>
    <source>
        <strain evidence="1">CBHHK188m</strain>
    </source>
</reference>
<name>A0AAD7JL45_9AGAR</name>
<protein>
    <submittedName>
        <fullName evidence="1">Uncharacterized protein</fullName>
    </submittedName>
</protein>
<dbReference type="AlphaFoldDB" id="A0AAD7JL45"/>
<proteinExistence type="predicted"/>
<accession>A0AAD7JL45</accession>
<gene>
    <name evidence="1" type="ORF">DFH07DRAFT_1059011</name>
</gene>
<dbReference type="Proteomes" id="UP001215280">
    <property type="component" value="Unassembled WGS sequence"/>
</dbReference>
<organism evidence="1 2">
    <name type="scientific">Mycena maculata</name>
    <dbReference type="NCBI Taxonomy" id="230809"/>
    <lineage>
        <taxon>Eukaryota</taxon>
        <taxon>Fungi</taxon>
        <taxon>Dikarya</taxon>
        <taxon>Basidiomycota</taxon>
        <taxon>Agaricomycotina</taxon>
        <taxon>Agaricomycetes</taxon>
        <taxon>Agaricomycetidae</taxon>
        <taxon>Agaricales</taxon>
        <taxon>Marasmiineae</taxon>
        <taxon>Mycenaceae</taxon>
        <taxon>Mycena</taxon>
    </lineage>
</organism>
<comment type="caution">
    <text evidence="1">The sequence shown here is derived from an EMBL/GenBank/DDBJ whole genome shotgun (WGS) entry which is preliminary data.</text>
</comment>
<evidence type="ECO:0000313" key="2">
    <source>
        <dbReference type="Proteomes" id="UP001215280"/>
    </source>
</evidence>
<sequence>MSYQMYITDLPIVSKQGARPHNRRPTGLHYFAFDNLEAKWMEAGVDVRHEHILDGMTAVCDKARNLYEARAYTPELRLSRLRLDGKVLSNLLKSVMLEDASFVPSAPKYA</sequence>